<dbReference type="OrthoDB" id="16820at2759"/>
<keyword evidence="6" id="KW-1133">Transmembrane helix</keyword>
<dbReference type="InterPro" id="IPR050493">
    <property type="entry name" value="FAD-dep_Monooxygenase_BioMet"/>
</dbReference>
<dbReference type="Gene3D" id="3.50.50.60">
    <property type="entry name" value="FAD/NAD(P)-binding domain"/>
    <property type="match status" value="1"/>
</dbReference>
<name>A0A6G1IEB5_9PLEO</name>
<accession>A0A6G1IEB5</accession>
<keyword evidence="4" id="KW-0560">Oxidoreductase</keyword>
<evidence type="ECO:0000313" key="9">
    <source>
        <dbReference type="Proteomes" id="UP000799291"/>
    </source>
</evidence>
<dbReference type="PANTHER" id="PTHR13789:SF238">
    <property type="entry name" value="PUTATIVE (AFU_ORTHOLOGUE AFUA_2G01680)-RELATED"/>
    <property type="match status" value="1"/>
</dbReference>
<keyword evidence="6" id="KW-0472">Membrane</keyword>
<comment type="similarity">
    <text evidence="1">Belongs to the paxM FAD-dependent monooxygenase family.</text>
</comment>
<dbReference type="SUPFAM" id="SSF51905">
    <property type="entry name" value="FAD/NAD(P)-binding domain"/>
    <property type="match status" value="1"/>
</dbReference>
<keyword evidence="5" id="KW-0503">Monooxygenase</keyword>
<feature type="non-terminal residue" evidence="8">
    <location>
        <position position="1"/>
    </location>
</feature>
<dbReference type="InterPro" id="IPR002938">
    <property type="entry name" value="FAD-bd"/>
</dbReference>
<evidence type="ECO:0000256" key="1">
    <source>
        <dbReference type="ARBA" id="ARBA00007992"/>
    </source>
</evidence>
<dbReference type="GO" id="GO:0004497">
    <property type="term" value="F:monooxygenase activity"/>
    <property type="evidence" value="ECO:0007669"/>
    <property type="project" value="UniProtKB-KW"/>
</dbReference>
<evidence type="ECO:0000256" key="3">
    <source>
        <dbReference type="ARBA" id="ARBA00022827"/>
    </source>
</evidence>
<sequence length="443" mass="48560">MSSLSPAPISALRLHFLIIGGGIAGVSTAIALAGYGHIVTVLEAQKTFKELGSGIQMPPNSTKILKKWGLAAELLSHATSPHEINFRSYRDGDLLSATRLIPEMQAHYAAPHLVLHRGDLLALLLQEARRLNVGLAADCAVADIDFATCKVHTVSGEMFTGDVLIGADGVKSFSRDSLLGRDTSPQPSGKLVYRLTVRSDAIAANPSTRTLIETPKITCWMGPDSHVICYNLDSKGVCNVVLTKSDENPTFQHIAGPQPASIDELHCFFSAWDGTLRHVLDLAESAMYWPLLRSQDVDTWTHPCGAFILIGDAAHSMAPHLVQGASQAIEDAACLAELFGKVQHRNQIPDALKMFQDLRQARCLGISRRAEKVGRFWTLGDGPYQQERDRQLKEHQPFDGYPNPFSDPNLQKWLYDYDIAKAVSEAWEIYASGKWAGTSGEYM</sequence>
<feature type="domain" description="FAD-binding" evidence="7">
    <location>
        <begin position="17"/>
        <end position="360"/>
    </location>
</feature>
<evidence type="ECO:0000256" key="5">
    <source>
        <dbReference type="ARBA" id="ARBA00023033"/>
    </source>
</evidence>
<evidence type="ECO:0000256" key="6">
    <source>
        <dbReference type="SAM" id="Phobius"/>
    </source>
</evidence>
<dbReference type="GO" id="GO:0071949">
    <property type="term" value="F:FAD binding"/>
    <property type="evidence" value="ECO:0007669"/>
    <property type="project" value="InterPro"/>
</dbReference>
<dbReference type="Pfam" id="PF01494">
    <property type="entry name" value="FAD_binding_3"/>
    <property type="match status" value="1"/>
</dbReference>
<keyword evidence="6" id="KW-0812">Transmembrane</keyword>
<keyword evidence="9" id="KW-1185">Reference proteome</keyword>
<dbReference type="PRINTS" id="PR00420">
    <property type="entry name" value="RNGMNOXGNASE"/>
</dbReference>
<gene>
    <name evidence="8" type="ORF">K458DRAFT_351630</name>
</gene>
<organism evidence="8 9">
    <name type="scientific">Lentithecium fluviatile CBS 122367</name>
    <dbReference type="NCBI Taxonomy" id="1168545"/>
    <lineage>
        <taxon>Eukaryota</taxon>
        <taxon>Fungi</taxon>
        <taxon>Dikarya</taxon>
        <taxon>Ascomycota</taxon>
        <taxon>Pezizomycotina</taxon>
        <taxon>Dothideomycetes</taxon>
        <taxon>Pleosporomycetidae</taxon>
        <taxon>Pleosporales</taxon>
        <taxon>Massarineae</taxon>
        <taxon>Lentitheciaceae</taxon>
        <taxon>Lentithecium</taxon>
    </lineage>
</organism>
<dbReference type="InterPro" id="IPR036188">
    <property type="entry name" value="FAD/NAD-bd_sf"/>
</dbReference>
<protein>
    <submittedName>
        <fullName evidence="8">FAD/NAD(P)-binding domain-containing protein</fullName>
    </submittedName>
</protein>
<feature type="transmembrane region" description="Helical" evidence="6">
    <location>
        <begin position="12"/>
        <end position="35"/>
    </location>
</feature>
<proteinExistence type="inferred from homology"/>
<dbReference type="AlphaFoldDB" id="A0A6G1IEB5"/>
<evidence type="ECO:0000259" key="7">
    <source>
        <dbReference type="Pfam" id="PF01494"/>
    </source>
</evidence>
<dbReference type="Proteomes" id="UP000799291">
    <property type="component" value="Unassembled WGS sequence"/>
</dbReference>
<keyword evidence="2" id="KW-0285">Flavoprotein</keyword>
<keyword evidence="3" id="KW-0274">FAD</keyword>
<evidence type="ECO:0000256" key="4">
    <source>
        <dbReference type="ARBA" id="ARBA00023002"/>
    </source>
</evidence>
<evidence type="ECO:0000256" key="2">
    <source>
        <dbReference type="ARBA" id="ARBA00022630"/>
    </source>
</evidence>
<reference evidence="8" key="1">
    <citation type="journal article" date="2020" name="Stud. Mycol.">
        <title>101 Dothideomycetes genomes: a test case for predicting lifestyles and emergence of pathogens.</title>
        <authorList>
            <person name="Haridas S."/>
            <person name="Albert R."/>
            <person name="Binder M."/>
            <person name="Bloem J."/>
            <person name="Labutti K."/>
            <person name="Salamov A."/>
            <person name="Andreopoulos B."/>
            <person name="Baker S."/>
            <person name="Barry K."/>
            <person name="Bills G."/>
            <person name="Bluhm B."/>
            <person name="Cannon C."/>
            <person name="Castanera R."/>
            <person name="Culley D."/>
            <person name="Daum C."/>
            <person name="Ezra D."/>
            <person name="Gonzalez J."/>
            <person name="Henrissat B."/>
            <person name="Kuo A."/>
            <person name="Liang C."/>
            <person name="Lipzen A."/>
            <person name="Lutzoni F."/>
            <person name="Magnuson J."/>
            <person name="Mondo S."/>
            <person name="Nolan M."/>
            <person name="Ohm R."/>
            <person name="Pangilinan J."/>
            <person name="Park H.-J."/>
            <person name="Ramirez L."/>
            <person name="Alfaro M."/>
            <person name="Sun H."/>
            <person name="Tritt A."/>
            <person name="Yoshinaga Y."/>
            <person name="Zwiers L.-H."/>
            <person name="Turgeon B."/>
            <person name="Goodwin S."/>
            <person name="Spatafora J."/>
            <person name="Crous P."/>
            <person name="Grigoriev I."/>
        </authorList>
    </citation>
    <scope>NUCLEOTIDE SEQUENCE</scope>
    <source>
        <strain evidence="8">CBS 122367</strain>
    </source>
</reference>
<dbReference type="PANTHER" id="PTHR13789">
    <property type="entry name" value="MONOOXYGENASE"/>
    <property type="match status" value="1"/>
</dbReference>
<dbReference type="EMBL" id="MU005633">
    <property type="protein sequence ID" value="KAF2676552.1"/>
    <property type="molecule type" value="Genomic_DNA"/>
</dbReference>
<evidence type="ECO:0000313" key="8">
    <source>
        <dbReference type="EMBL" id="KAF2676552.1"/>
    </source>
</evidence>
<dbReference type="SUPFAM" id="SSF54373">
    <property type="entry name" value="FAD-linked reductases, C-terminal domain"/>
    <property type="match status" value="1"/>
</dbReference>